<evidence type="ECO:0000313" key="2">
    <source>
        <dbReference type="EMBL" id="VVE85726.1"/>
    </source>
</evidence>
<evidence type="ECO:0000313" key="3">
    <source>
        <dbReference type="Proteomes" id="UP000335538"/>
    </source>
</evidence>
<feature type="compositionally biased region" description="Pro residues" evidence="1">
    <location>
        <begin position="149"/>
        <end position="169"/>
    </location>
</feature>
<evidence type="ECO:0000256" key="1">
    <source>
        <dbReference type="SAM" id="MobiDB-lite"/>
    </source>
</evidence>
<gene>
    <name evidence="2" type="ORF">PSP31121_05389</name>
</gene>
<protein>
    <submittedName>
        <fullName evidence="2">Uncharacterized protein</fullName>
    </submittedName>
</protein>
<dbReference type="Proteomes" id="UP000335538">
    <property type="component" value="Unassembled WGS sequence"/>
</dbReference>
<reference evidence="2 3" key="1">
    <citation type="submission" date="2019-08" db="EMBL/GenBank/DDBJ databases">
        <authorList>
            <person name="Peeters C."/>
        </authorList>
    </citation>
    <scope>NUCLEOTIDE SEQUENCE [LARGE SCALE GENOMIC DNA]</scope>
    <source>
        <strain evidence="2 3">LMG 31121</strain>
    </source>
</reference>
<name>A0A5E5BKD6_9BURK</name>
<feature type="compositionally biased region" description="Basic and acidic residues" evidence="1">
    <location>
        <begin position="136"/>
        <end position="148"/>
    </location>
</feature>
<accession>A0A5E5BKD6</accession>
<organism evidence="2 3">
    <name type="scientific">Pandoraea sputorum</name>
    <dbReference type="NCBI Taxonomy" id="93222"/>
    <lineage>
        <taxon>Bacteria</taxon>
        <taxon>Pseudomonadati</taxon>
        <taxon>Pseudomonadota</taxon>
        <taxon>Betaproteobacteria</taxon>
        <taxon>Burkholderiales</taxon>
        <taxon>Burkholderiaceae</taxon>
        <taxon>Pandoraea</taxon>
    </lineage>
</organism>
<dbReference type="EMBL" id="CABPSR010000033">
    <property type="protein sequence ID" value="VVE85726.1"/>
    <property type="molecule type" value="Genomic_DNA"/>
</dbReference>
<proteinExistence type="predicted"/>
<dbReference type="AlphaFoldDB" id="A0A5E5BKD6"/>
<sequence>MRPNRHRPPQEWGSGACAPASVVCGMPTWANPRKQIAIRIACWPPWVSLPQSHTCGCPVPTALASRRVSLRLLRRPKTGPSFDFPPSAHTRPVAPEAGMCRSIRWAASEKAAPQAPRPRAALWGALCHKRRTVVCHRRDPPRRAKDSGKPPPPIHTPGPTFPRPEPRPPSRQATVPALPRHRPLQRVVPPFDSPTTPFFAAHSFRLLTMTSITASGARMSSPYAAARQASLCFISGARLPAPAMLRFGICANAGAPWTDRARSPETGAVFTCYARLTGRLLRKFTSTATALASAFLALHD</sequence>
<feature type="region of interest" description="Disordered" evidence="1">
    <location>
        <begin position="134"/>
        <end position="183"/>
    </location>
</feature>